<keyword evidence="1" id="KW-0812">Transmembrane</keyword>
<dbReference type="KEGG" id="nec:KGD82_15820"/>
<keyword evidence="1" id="KW-0472">Membrane</keyword>
<gene>
    <name evidence="2" type="ORF">KGD82_15820</name>
</gene>
<name>A0A975L6T3_9ACTN</name>
<keyword evidence="3" id="KW-1185">Reference proteome</keyword>
<dbReference type="GO" id="GO:0016491">
    <property type="term" value="F:oxidoreductase activity"/>
    <property type="evidence" value="ECO:0007669"/>
    <property type="project" value="InterPro"/>
</dbReference>
<dbReference type="Proteomes" id="UP000682416">
    <property type="component" value="Chromosome"/>
</dbReference>
<evidence type="ECO:0000313" key="2">
    <source>
        <dbReference type="EMBL" id="QVJ00251.1"/>
    </source>
</evidence>
<protein>
    <submittedName>
        <fullName evidence="2">Nitroreductase family deazaflavin-dependent oxidoreductase</fullName>
    </submittedName>
</protein>
<organism evidence="2 3">
    <name type="scientific">Nocardiopsis eucommiae</name>
    <dbReference type="NCBI Taxonomy" id="2831970"/>
    <lineage>
        <taxon>Bacteria</taxon>
        <taxon>Bacillati</taxon>
        <taxon>Actinomycetota</taxon>
        <taxon>Actinomycetes</taxon>
        <taxon>Streptosporangiales</taxon>
        <taxon>Nocardiopsidaceae</taxon>
        <taxon>Nocardiopsis</taxon>
    </lineage>
</organism>
<keyword evidence="1" id="KW-1133">Transmembrane helix</keyword>
<dbReference type="InterPro" id="IPR004378">
    <property type="entry name" value="F420H2_quin_Rdtase"/>
</dbReference>
<accession>A0A975L6T3</accession>
<sequence length="180" mass="19774">MTFAQPPRDPLGRALYRAPIWIYRLGLGPLLGGRFVLLTHRGRSTGEARQAVLEVLGRNDDTGAVLVASGYGNRSQWFRNVRAEPRVLFQIGNRRLRGVAEALPARESGQVLAHYAQEHPISATELMRGLGHDVDGLDDYERIGADPVNGVPVVRLRPEAETVHFPDFTAPTGPGVPQPR</sequence>
<reference evidence="2" key="1">
    <citation type="submission" date="2021-05" db="EMBL/GenBank/DDBJ databases">
        <authorList>
            <person name="Kaiqin L."/>
            <person name="Jian G."/>
        </authorList>
    </citation>
    <scope>NUCLEOTIDE SEQUENCE</scope>
    <source>
        <strain evidence="2">HDS5</strain>
    </source>
</reference>
<dbReference type="AlphaFoldDB" id="A0A975L6T3"/>
<feature type="transmembrane region" description="Helical" evidence="1">
    <location>
        <begin position="20"/>
        <end position="39"/>
    </location>
</feature>
<dbReference type="EMBL" id="CP074402">
    <property type="protein sequence ID" value="QVJ00251.1"/>
    <property type="molecule type" value="Genomic_DNA"/>
</dbReference>
<proteinExistence type="predicted"/>
<evidence type="ECO:0000313" key="3">
    <source>
        <dbReference type="Proteomes" id="UP000682416"/>
    </source>
</evidence>
<dbReference type="InterPro" id="IPR012349">
    <property type="entry name" value="Split_barrel_FMN-bd"/>
</dbReference>
<dbReference type="Gene3D" id="2.30.110.10">
    <property type="entry name" value="Electron Transport, Fmn-binding Protein, Chain A"/>
    <property type="match status" value="1"/>
</dbReference>
<dbReference type="SUPFAM" id="SSF50475">
    <property type="entry name" value="FMN-binding split barrel"/>
    <property type="match status" value="1"/>
</dbReference>
<dbReference type="Pfam" id="PF04075">
    <property type="entry name" value="F420H2_quin_red"/>
    <property type="match status" value="1"/>
</dbReference>
<dbReference type="NCBIfam" id="TIGR00026">
    <property type="entry name" value="hi_GC_TIGR00026"/>
    <property type="match status" value="1"/>
</dbReference>
<evidence type="ECO:0000256" key="1">
    <source>
        <dbReference type="SAM" id="Phobius"/>
    </source>
</evidence>